<name>A0ABM1NEX0_NICVS</name>
<dbReference type="RefSeq" id="XP_017785370.1">
    <property type="nucleotide sequence ID" value="XM_017929881.1"/>
</dbReference>
<reference evidence="3" key="1">
    <citation type="submission" date="2025-08" db="UniProtKB">
        <authorList>
            <consortium name="RefSeq"/>
        </authorList>
    </citation>
    <scope>IDENTIFICATION</scope>
    <source>
        <tissue evidence="3">Whole Larva</tissue>
    </source>
</reference>
<organism evidence="2 3">
    <name type="scientific">Nicrophorus vespilloides</name>
    <name type="common">Boreal carrion beetle</name>
    <dbReference type="NCBI Taxonomy" id="110193"/>
    <lineage>
        <taxon>Eukaryota</taxon>
        <taxon>Metazoa</taxon>
        <taxon>Ecdysozoa</taxon>
        <taxon>Arthropoda</taxon>
        <taxon>Hexapoda</taxon>
        <taxon>Insecta</taxon>
        <taxon>Pterygota</taxon>
        <taxon>Neoptera</taxon>
        <taxon>Endopterygota</taxon>
        <taxon>Coleoptera</taxon>
        <taxon>Polyphaga</taxon>
        <taxon>Staphyliniformia</taxon>
        <taxon>Silphidae</taxon>
        <taxon>Nicrophorinae</taxon>
        <taxon>Nicrophorus</taxon>
    </lineage>
</organism>
<keyword evidence="1" id="KW-0812">Transmembrane</keyword>
<accession>A0ABM1NEX0</accession>
<protein>
    <submittedName>
        <fullName evidence="3">Uncharacterized protein LOC108568676</fullName>
    </submittedName>
</protein>
<keyword evidence="2" id="KW-1185">Reference proteome</keyword>
<gene>
    <name evidence="3" type="primary">LOC108568676</name>
</gene>
<dbReference type="Proteomes" id="UP000695000">
    <property type="component" value="Unplaced"/>
</dbReference>
<sequence>MSGAVQSRGLVALFKRGWNEIPEVIGSTFMGIIGIGLSMGGLYTYYKKDGDYNKYKLEYTVIRHDDPLANRLQKVTRTV</sequence>
<proteinExistence type="predicted"/>
<dbReference type="GeneID" id="108568676"/>
<evidence type="ECO:0000256" key="1">
    <source>
        <dbReference type="SAM" id="Phobius"/>
    </source>
</evidence>
<keyword evidence="1" id="KW-1133">Transmembrane helix</keyword>
<keyword evidence="1" id="KW-0472">Membrane</keyword>
<evidence type="ECO:0000313" key="2">
    <source>
        <dbReference type="Proteomes" id="UP000695000"/>
    </source>
</evidence>
<feature type="transmembrane region" description="Helical" evidence="1">
    <location>
        <begin position="24"/>
        <end position="46"/>
    </location>
</feature>
<evidence type="ECO:0000313" key="3">
    <source>
        <dbReference type="RefSeq" id="XP_017785370.1"/>
    </source>
</evidence>